<dbReference type="Gene3D" id="3.40.50.300">
    <property type="entry name" value="P-loop containing nucleotide triphosphate hydrolases"/>
    <property type="match status" value="2"/>
</dbReference>
<feature type="domain" description="Helicase C-terminal" evidence="9">
    <location>
        <begin position="453"/>
        <end position="596"/>
    </location>
</feature>
<dbReference type="InterPro" id="IPR011545">
    <property type="entry name" value="DEAD/DEAH_box_helicase_dom"/>
</dbReference>
<dbReference type="CDD" id="cd18787">
    <property type="entry name" value="SF2_C_DEAD"/>
    <property type="match status" value="1"/>
</dbReference>
<protein>
    <recommendedName>
        <fullName evidence="1">RNA helicase</fullName>
        <ecNumber evidence="1">3.6.4.13</ecNumber>
    </recommendedName>
</protein>
<keyword evidence="12" id="KW-1185">Reference proteome</keyword>
<evidence type="ECO:0000256" key="1">
    <source>
        <dbReference type="ARBA" id="ARBA00012552"/>
    </source>
</evidence>
<feature type="domain" description="Helicase ATP-binding" evidence="8">
    <location>
        <begin position="189"/>
        <end position="403"/>
    </location>
</feature>
<evidence type="ECO:0000256" key="4">
    <source>
        <dbReference type="ARBA" id="ARBA00022806"/>
    </source>
</evidence>
<feature type="compositionally biased region" description="Basic and acidic residues" evidence="7">
    <location>
        <begin position="648"/>
        <end position="657"/>
    </location>
</feature>
<dbReference type="SUPFAM" id="SSF52540">
    <property type="entry name" value="P-loop containing nucleoside triphosphate hydrolases"/>
    <property type="match status" value="1"/>
</dbReference>
<proteinExistence type="predicted"/>
<evidence type="ECO:0000256" key="5">
    <source>
        <dbReference type="ARBA" id="ARBA00022840"/>
    </source>
</evidence>
<evidence type="ECO:0000259" key="9">
    <source>
        <dbReference type="PROSITE" id="PS51194"/>
    </source>
</evidence>
<dbReference type="InterPro" id="IPR027417">
    <property type="entry name" value="P-loop_NTPase"/>
</dbReference>
<reference evidence="11 12" key="1">
    <citation type="journal article" date="2018" name="Nat. Ecol. Evol.">
        <title>Genomic signatures of mitonuclear coevolution across populations of Tigriopus californicus.</title>
        <authorList>
            <person name="Barreto F.S."/>
            <person name="Watson E.T."/>
            <person name="Lima T.G."/>
            <person name="Willett C.S."/>
            <person name="Edmands S."/>
            <person name="Li W."/>
            <person name="Burton R.S."/>
        </authorList>
    </citation>
    <scope>NUCLEOTIDE SEQUENCE [LARGE SCALE GENOMIC DNA]</scope>
    <source>
        <strain evidence="11 12">San Diego</strain>
    </source>
</reference>
<evidence type="ECO:0000259" key="10">
    <source>
        <dbReference type="PROSITE" id="PS51195"/>
    </source>
</evidence>
<dbReference type="AlphaFoldDB" id="A0A553PFE2"/>
<evidence type="ECO:0000256" key="3">
    <source>
        <dbReference type="ARBA" id="ARBA00022801"/>
    </source>
</evidence>
<feature type="region of interest" description="Disordered" evidence="7">
    <location>
        <begin position="715"/>
        <end position="742"/>
    </location>
</feature>
<evidence type="ECO:0000256" key="2">
    <source>
        <dbReference type="ARBA" id="ARBA00022741"/>
    </source>
</evidence>
<evidence type="ECO:0000313" key="12">
    <source>
        <dbReference type="Proteomes" id="UP000318571"/>
    </source>
</evidence>
<keyword evidence="3" id="KW-0378">Hydrolase</keyword>
<dbReference type="InterPro" id="IPR050079">
    <property type="entry name" value="DEAD_box_RNA_helicase"/>
</dbReference>
<dbReference type="STRING" id="6832.A0A553PFE2"/>
<organism evidence="11 12">
    <name type="scientific">Tigriopus californicus</name>
    <name type="common">Marine copepod</name>
    <dbReference type="NCBI Taxonomy" id="6832"/>
    <lineage>
        <taxon>Eukaryota</taxon>
        <taxon>Metazoa</taxon>
        <taxon>Ecdysozoa</taxon>
        <taxon>Arthropoda</taxon>
        <taxon>Crustacea</taxon>
        <taxon>Multicrustacea</taxon>
        <taxon>Hexanauplia</taxon>
        <taxon>Copepoda</taxon>
        <taxon>Harpacticoida</taxon>
        <taxon>Harpacticidae</taxon>
        <taxon>Tigriopus</taxon>
    </lineage>
</organism>
<dbReference type="PROSITE" id="PS51192">
    <property type="entry name" value="HELICASE_ATP_BIND_1"/>
    <property type="match status" value="1"/>
</dbReference>
<feature type="region of interest" description="Disordered" evidence="7">
    <location>
        <begin position="638"/>
        <end position="659"/>
    </location>
</feature>
<dbReference type="PANTHER" id="PTHR47959:SF1">
    <property type="entry name" value="ATP-DEPENDENT RNA HELICASE DBPA"/>
    <property type="match status" value="1"/>
</dbReference>
<dbReference type="GO" id="GO:0003724">
    <property type="term" value="F:RNA helicase activity"/>
    <property type="evidence" value="ECO:0007669"/>
    <property type="project" value="UniProtKB-EC"/>
</dbReference>
<evidence type="ECO:0000313" key="11">
    <source>
        <dbReference type="EMBL" id="TRY76400.1"/>
    </source>
</evidence>
<feature type="compositionally biased region" description="Basic residues" evidence="7">
    <location>
        <begin position="722"/>
        <end position="742"/>
    </location>
</feature>
<dbReference type="Proteomes" id="UP000318571">
    <property type="component" value="Chromosome 5"/>
</dbReference>
<dbReference type="Pfam" id="PF00271">
    <property type="entry name" value="Helicase_C"/>
    <property type="match status" value="1"/>
</dbReference>
<evidence type="ECO:0000256" key="6">
    <source>
        <dbReference type="PROSITE-ProRule" id="PRU00552"/>
    </source>
</evidence>
<dbReference type="OrthoDB" id="4310724at2759"/>
<dbReference type="Pfam" id="PF00270">
    <property type="entry name" value="DEAD"/>
    <property type="match status" value="1"/>
</dbReference>
<feature type="region of interest" description="Disordered" evidence="7">
    <location>
        <begin position="224"/>
        <end position="257"/>
    </location>
</feature>
<feature type="short sequence motif" description="Q motif" evidence="6">
    <location>
        <begin position="157"/>
        <end position="185"/>
    </location>
</feature>
<evidence type="ECO:0000259" key="8">
    <source>
        <dbReference type="PROSITE" id="PS51192"/>
    </source>
</evidence>
<dbReference type="InterPro" id="IPR001650">
    <property type="entry name" value="Helicase_C-like"/>
</dbReference>
<dbReference type="InterPro" id="IPR014014">
    <property type="entry name" value="RNA_helicase_DEAD_Q_motif"/>
</dbReference>
<dbReference type="EMBL" id="VCGU01000004">
    <property type="protein sequence ID" value="TRY76400.1"/>
    <property type="molecule type" value="Genomic_DNA"/>
</dbReference>
<evidence type="ECO:0000256" key="7">
    <source>
        <dbReference type="SAM" id="MobiDB-lite"/>
    </source>
</evidence>
<dbReference type="SMART" id="SM00487">
    <property type="entry name" value="DEXDc"/>
    <property type="match status" value="1"/>
</dbReference>
<dbReference type="InterPro" id="IPR014001">
    <property type="entry name" value="Helicase_ATP-bd"/>
</dbReference>
<dbReference type="PANTHER" id="PTHR47959">
    <property type="entry name" value="ATP-DEPENDENT RNA HELICASE RHLE-RELATED"/>
    <property type="match status" value="1"/>
</dbReference>
<accession>A0A553PFE2</accession>
<sequence>MDRMWKQVKLEGSLAAEPHLMGIECLTDYSMLSRTTGVGKKRVISLKEKATVEKKADGRGSAQVDQAHATPNEPLPSRPAQTEKKKEKKKKKPAQVTQTPESGSHIIAEPAADLGPPKPPKIPRKTSPISPIRVASGEGMEKVAMEEPKEEAHGGLEAWHGMGVPPPVLQALHKLQFKQPTPIQSALIPSAILGRMDVVGAAETGSGKTLAFAIPIIETILRERNAGCPPPSSPGEGNRNHVDPEAGEAVDDLSMTSPPPDLKALILTPTRELAVQVRDHIDQLLQFTDIRTAVVFGGLAVQKQTRILSYGPEIVVATPGRLWDLVQEGHPHLSRLSEIKCLAIDETDRMLERGHFEELHNLLELINSDEDLMQQRQNFIFSATLSLVHAAPQHLKQKKRKKELTPSEKLNGLMSLIGVKFRRKVVDLTSKGGPAASIMESRITCAFSEKDIYLCYFLKKHPGRTLVFCNSIDCVRRLVNLFTLLGVEPLGLHAQMHQKQRLKNLERFTKLPNGILMATDVAARGLDIPNVDHVIHYQVPKTSESYVHRSGRTARATNDGISVILMEPAENFDYKKLCKTLGKDEDLPEFPIDRVIYRGWHDVLQVARELDKLKLSVRKEDAQKKWWEKAAEEADLIVSSEDEDDDERANNRFEAQKQRVKIRKKQQQLQEMLLRMGTNVRAAGKYPTMSGHLVEMEDEPKMSAIDTLSLETTMKKKDQIIRRKTNKNNFKRKHKKKNKKSV</sequence>
<name>A0A553PFE2_TIGCA</name>
<dbReference type="GO" id="GO:0005829">
    <property type="term" value="C:cytosol"/>
    <property type="evidence" value="ECO:0007669"/>
    <property type="project" value="TreeGrafter"/>
</dbReference>
<feature type="region of interest" description="Disordered" evidence="7">
    <location>
        <begin position="51"/>
        <end position="132"/>
    </location>
</feature>
<gene>
    <name evidence="11" type="ORF">TCAL_11782</name>
</gene>
<dbReference type="EC" id="3.6.4.13" evidence="1"/>
<dbReference type="PROSITE" id="PS51195">
    <property type="entry name" value="Q_MOTIF"/>
    <property type="match status" value="1"/>
</dbReference>
<keyword evidence="5" id="KW-0067">ATP-binding</keyword>
<dbReference type="GO" id="GO:0016787">
    <property type="term" value="F:hydrolase activity"/>
    <property type="evidence" value="ECO:0007669"/>
    <property type="project" value="UniProtKB-KW"/>
</dbReference>
<keyword evidence="2" id="KW-0547">Nucleotide-binding</keyword>
<feature type="domain" description="DEAD-box RNA helicase Q" evidence="10">
    <location>
        <begin position="157"/>
        <end position="185"/>
    </location>
</feature>
<comment type="caution">
    <text evidence="11">The sequence shown here is derived from an EMBL/GenBank/DDBJ whole genome shotgun (WGS) entry which is preliminary data.</text>
</comment>
<dbReference type="GO" id="GO:0003676">
    <property type="term" value="F:nucleic acid binding"/>
    <property type="evidence" value="ECO:0007669"/>
    <property type="project" value="InterPro"/>
</dbReference>
<dbReference type="GO" id="GO:0005524">
    <property type="term" value="F:ATP binding"/>
    <property type="evidence" value="ECO:0007669"/>
    <property type="project" value="UniProtKB-KW"/>
</dbReference>
<dbReference type="CDD" id="cd17946">
    <property type="entry name" value="DEADc_DDX24"/>
    <property type="match status" value="1"/>
</dbReference>
<dbReference type="SMART" id="SM00490">
    <property type="entry name" value="HELICc"/>
    <property type="match status" value="1"/>
</dbReference>
<keyword evidence="4" id="KW-0347">Helicase</keyword>
<dbReference type="PROSITE" id="PS51194">
    <property type="entry name" value="HELICASE_CTER"/>
    <property type="match status" value="1"/>
</dbReference>